<dbReference type="Proteomes" id="UP000509626">
    <property type="component" value="Chromosome"/>
</dbReference>
<sequence>MSATSASDDPVQTVIDLLSGTAEADWPGGIKPDPIEPQWESDFRTKSNRSAPAAYVYSPEDGSREQFGAEYETVDQTETVRVVVWAPDETATNAVSSDAIAILEDYANDTRENTEWVTIRPSPVDDRRAEMLARRADQAVVAVDVELRRDDSTGT</sequence>
<dbReference type="AlphaFoldDB" id="A0A7D5LBU9"/>
<accession>A0A7D5LBU9</accession>
<dbReference type="KEGG" id="halu:HUG12_14280"/>
<dbReference type="GeneID" id="56038649"/>
<proteinExistence type="predicted"/>
<evidence type="ECO:0000313" key="2">
    <source>
        <dbReference type="Proteomes" id="UP000509626"/>
    </source>
</evidence>
<name>A0A7D5LBU9_9EURY</name>
<organism evidence="1 2">
    <name type="scientific">Halorarum salinum</name>
    <dbReference type="NCBI Taxonomy" id="2743089"/>
    <lineage>
        <taxon>Archaea</taxon>
        <taxon>Methanobacteriati</taxon>
        <taxon>Methanobacteriota</taxon>
        <taxon>Stenosarchaea group</taxon>
        <taxon>Halobacteria</taxon>
        <taxon>Halobacteriales</taxon>
        <taxon>Haloferacaceae</taxon>
        <taxon>Halorarum</taxon>
    </lineage>
</organism>
<dbReference type="RefSeq" id="WP_179269416.1">
    <property type="nucleotide sequence ID" value="NZ_CP058579.1"/>
</dbReference>
<protein>
    <submittedName>
        <fullName evidence="1">Uncharacterized protein</fullName>
    </submittedName>
</protein>
<reference evidence="1 2" key="1">
    <citation type="submission" date="2020-06" db="EMBL/GenBank/DDBJ databases">
        <title>NJ-3-1, isolated from saline soil.</title>
        <authorList>
            <person name="Cui H.L."/>
            <person name="Shi X."/>
        </authorList>
    </citation>
    <scope>NUCLEOTIDE SEQUENCE [LARGE SCALE GENOMIC DNA]</scope>
    <source>
        <strain evidence="1 2">NJ-3-1</strain>
    </source>
</reference>
<keyword evidence="2" id="KW-1185">Reference proteome</keyword>
<dbReference type="EMBL" id="CP058579">
    <property type="protein sequence ID" value="QLG62831.1"/>
    <property type="molecule type" value="Genomic_DNA"/>
</dbReference>
<gene>
    <name evidence="1" type="ORF">HUG12_14280</name>
</gene>
<evidence type="ECO:0000313" key="1">
    <source>
        <dbReference type="EMBL" id="QLG62831.1"/>
    </source>
</evidence>